<reference evidence="3" key="1">
    <citation type="journal article" date="2019" name="Int. J. Syst. Evol. Microbiol.">
        <title>The Global Catalogue of Microorganisms (GCM) 10K type strain sequencing project: providing services to taxonomists for standard genome sequencing and annotation.</title>
        <authorList>
            <consortium name="The Broad Institute Genomics Platform"/>
            <consortium name="The Broad Institute Genome Sequencing Center for Infectious Disease"/>
            <person name="Wu L."/>
            <person name="Ma J."/>
        </authorList>
    </citation>
    <scope>NUCLEOTIDE SEQUENCE [LARGE SCALE GENOMIC DNA]</scope>
    <source>
        <strain evidence="3">ICMP 6774ER</strain>
    </source>
</reference>
<accession>A0ABW4SXM3</accession>
<keyword evidence="1" id="KW-0732">Signal</keyword>
<dbReference type="Pfam" id="PF19882">
    <property type="entry name" value="DUF6355"/>
    <property type="match status" value="1"/>
</dbReference>
<evidence type="ECO:0000313" key="3">
    <source>
        <dbReference type="Proteomes" id="UP001597368"/>
    </source>
</evidence>
<proteinExistence type="predicted"/>
<evidence type="ECO:0000313" key="2">
    <source>
        <dbReference type="EMBL" id="MFD1934216.1"/>
    </source>
</evidence>
<gene>
    <name evidence="2" type="ORF">ACFSKW_22360</name>
</gene>
<dbReference type="PROSITE" id="PS51257">
    <property type="entry name" value="PROKAR_LIPOPROTEIN"/>
    <property type="match status" value="1"/>
</dbReference>
<comment type="caution">
    <text evidence="2">The sequence shown here is derived from an EMBL/GenBank/DDBJ whole genome shotgun (WGS) entry which is preliminary data.</text>
</comment>
<dbReference type="InterPro" id="IPR045935">
    <property type="entry name" value="DUF6355"/>
</dbReference>
<dbReference type="Proteomes" id="UP001597368">
    <property type="component" value="Unassembled WGS sequence"/>
</dbReference>
<dbReference type="RefSeq" id="WP_379574263.1">
    <property type="nucleotide sequence ID" value="NZ_JBHUFV010000033.1"/>
</dbReference>
<organism evidence="2 3">
    <name type="scientific">Nonomuraea mangrovi</name>
    <dbReference type="NCBI Taxonomy" id="2316207"/>
    <lineage>
        <taxon>Bacteria</taxon>
        <taxon>Bacillati</taxon>
        <taxon>Actinomycetota</taxon>
        <taxon>Actinomycetes</taxon>
        <taxon>Streptosporangiales</taxon>
        <taxon>Streptosporangiaceae</taxon>
        <taxon>Nonomuraea</taxon>
    </lineage>
</organism>
<name>A0ABW4SXM3_9ACTN</name>
<protein>
    <submittedName>
        <fullName evidence="2">DUF6355 family natural product biosynthesis protein</fullName>
    </submittedName>
</protein>
<evidence type="ECO:0000256" key="1">
    <source>
        <dbReference type="SAM" id="SignalP"/>
    </source>
</evidence>
<sequence length="104" mass="11022">MPFRTLMTVAAAVAFVASPLSGGPAAAGTASVAACGYIPPTFTDDPAYEHCATDTNVWIRVDRFIRGDYERCVGPGRTKLDKDAVNAWYIGQLCSHPGDTRGVS</sequence>
<feature type="chain" id="PRO_5046361784" evidence="1">
    <location>
        <begin position="23"/>
        <end position="104"/>
    </location>
</feature>
<dbReference type="EMBL" id="JBHUFV010000033">
    <property type="protein sequence ID" value="MFD1934216.1"/>
    <property type="molecule type" value="Genomic_DNA"/>
</dbReference>
<feature type="signal peptide" evidence="1">
    <location>
        <begin position="1"/>
        <end position="22"/>
    </location>
</feature>
<keyword evidence="3" id="KW-1185">Reference proteome</keyword>